<evidence type="ECO:0000313" key="2">
    <source>
        <dbReference type="Proteomes" id="UP000789831"/>
    </source>
</evidence>
<keyword evidence="2" id="KW-1185">Reference proteome</keyword>
<gene>
    <name evidence="1" type="ORF">AGERDE_LOCUS4130</name>
</gene>
<protein>
    <submittedName>
        <fullName evidence="1">2567_t:CDS:1</fullName>
    </submittedName>
</protein>
<accession>A0A9N8ZK95</accession>
<sequence length="96" mass="11050">MKETPIINQRETVSHLWKRGVRDALTLAKKSDRCALGRIITNDKYLTCAEITTKLQSKVEIFTRTINCKLNKLGYHSKLPKTVSLLSEKHRLARVE</sequence>
<dbReference type="OrthoDB" id="2205473at2759"/>
<dbReference type="Proteomes" id="UP000789831">
    <property type="component" value="Unassembled WGS sequence"/>
</dbReference>
<dbReference type="EMBL" id="CAJVPL010000449">
    <property type="protein sequence ID" value="CAG8498632.1"/>
    <property type="molecule type" value="Genomic_DNA"/>
</dbReference>
<comment type="caution">
    <text evidence="1">The sequence shown here is derived from an EMBL/GenBank/DDBJ whole genome shotgun (WGS) entry which is preliminary data.</text>
</comment>
<dbReference type="AlphaFoldDB" id="A0A9N8ZK95"/>
<organism evidence="1 2">
    <name type="scientific">Ambispora gerdemannii</name>
    <dbReference type="NCBI Taxonomy" id="144530"/>
    <lineage>
        <taxon>Eukaryota</taxon>
        <taxon>Fungi</taxon>
        <taxon>Fungi incertae sedis</taxon>
        <taxon>Mucoromycota</taxon>
        <taxon>Glomeromycotina</taxon>
        <taxon>Glomeromycetes</taxon>
        <taxon>Archaeosporales</taxon>
        <taxon>Ambisporaceae</taxon>
        <taxon>Ambispora</taxon>
    </lineage>
</organism>
<evidence type="ECO:0000313" key="1">
    <source>
        <dbReference type="EMBL" id="CAG8498632.1"/>
    </source>
</evidence>
<reference evidence="1" key="1">
    <citation type="submission" date="2021-06" db="EMBL/GenBank/DDBJ databases">
        <authorList>
            <person name="Kallberg Y."/>
            <person name="Tangrot J."/>
            <person name="Rosling A."/>
        </authorList>
    </citation>
    <scope>NUCLEOTIDE SEQUENCE</scope>
    <source>
        <strain evidence="1">MT106</strain>
    </source>
</reference>
<name>A0A9N8ZK95_9GLOM</name>
<proteinExistence type="predicted"/>